<dbReference type="Gene3D" id="3.40.50.1820">
    <property type="entry name" value="alpha/beta hydrolase"/>
    <property type="match status" value="1"/>
</dbReference>
<feature type="domain" description="AB hydrolase-1" evidence="1">
    <location>
        <begin position="77"/>
        <end position="310"/>
    </location>
</feature>
<gene>
    <name evidence="2" type="ORF">J2T57_001171</name>
</gene>
<name>A0AAE3G289_9GAMM</name>
<dbReference type="Proteomes" id="UP001205843">
    <property type="component" value="Unassembled WGS sequence"/>
</dbReference>
<evidence type="ECO:0000313" key="3">
    <source>
        <dbReference type="Proteomes" id="UP001205843"/>
    </source>
</evidence>
<dbReference type="InterPro" id="IPR051321">
    <property type="entry name" value="PHA/PHB_synthase"/>
</dbReference>
<dbReference type="Pfam" id="PF00561">
    <property type="entry name" value="Abhydrolase_1"/>
    <property type="match status" value="1"/>
</dbReference>
<reference evidence="2" key="1">
    <citation type="submission" date="2022-03" db="EMBL/GenBank/DDBJ databases">
        <title>Genomic Encyclopedia of Type Strains, Phase III (KMG-III): the genomes of soil and plant-associated and newly described type strains.</title>
        <authorList>
            <person name="Whitman W."/>
        </authorList>
    </citation>
    <scope>NUCLEOTIDE SEQUENCE</scope>
    <source>
        <strain evidence="2">ANL 6-2</strain>
    </source>
</reference>
<dbReference type="PANTHER" id="PTHR36837">
    <property type="entry name" value="POLY(3-HYDROXYALKANOATE) POLYMERASE SUBUNIT PHAC"/>
    <property type="match status" value="1"/>
</dbReference>
<dbReference type="SUPFAM" id="SSF53474">
    <property type="entry name" value="alpha/beta-Hydrolases"/>
    <property type="match status" value="1"/>
</dbReference>
<sequence length="345" mass="38364">MNDGAPQADWAKTLERCAEMQPVSRGTLPASTCLQRPPFSLQRYAPLPHQPVANLPPILLVYSLVNRPDLLDMAPGRSLISDLLEAGFPVYLVDWGYPLDADRSLDLEDYVPGFLGKAVDQVLSESGHQRLMLVGVCQGGTLSLCHALARPAGIGALVTLATPVDFHAERNALSRLAETVPVQETALPGDNINGQLLSSAFAALKPADLLVRRYRDLPALLQRQDLLEEFLRLEAWMYDCPDQPAAMFHRFLRDFYIENRLVTGRLEIRNQRVSLDQLTIPVFNAYAADDHLVPRGSARALGHCLPADTPYQECELPGGHLGVFLSRRNRQTLIPELERMARKYL</sequence>
<dbReference type="GO" id="GO:0016746">
    <property type="term" value="F:acyltransferase activity"/>
    <property type="evidence" value="ECO:0007669"/>
    <property type="project" value="UniProtKB-KW"/>
</dbReference>
<dbReference type="InterPro" id="IPR000073">
    <property type="entry name" value="AB_hydrolase_1"/>
</dbReference>
<dbReference type="EMBL" id="JALJXV010000002">
    <property type="protein sequence ID" value="MCP1674072.1"/>
    <property type="molecule type" value="Genomic_DNA"/>
</dbReference>
<keyword evidence="2" id="KW-0012">Acyltransferase</keyword>
<dbReference type="PANTHER" id="PTHR36837:SF2">
    <property type="entry name" value="POLY(3-HYDROXYALKANOATE) POLYMERASE SUBUNIT PHAC"/>
    <property type="match status" value="1"/>
</dbReference>
<dbReference type="RefSeq" id="WP_253475609.1">
    <property type="nucleotide sequence ID" value="NZ_JALJXV010000002.1"/>
</dbReference>
<dbReference type="InterPro" id="IPR029058">
    <property type="entry name" value="AB_hydrolase_fold"/>
</dbReference>
<comment type="caution">
    <text evidence="2">The sequence shown here is derived from an EMBL/GenBank/DDBJ whole genome shotgun (WGS) entry which is preliminary data.</text>
</comment>
<evidence type="ECO:0000259" key="1">
    <source>
        <dbReference type="Pfam" id="PF00561"/>
    </source>
</evidence>
<protein>
    <submittedName>
        <fullName evidence="2">Polyhydroxyalkanoate synthase</fullName>
        <ecNumber evidence="2">2.3.1.-</ecNumber>
    </submittedName>
</protein>
<dbReference type="EC" id="2.3.1.-" evidence="2"/>
<proteinExistence type="predicted"/>
<dbReference type="AlphaFoldDB" id="A0AAE3G289"/>
<accession>A0AAE3G289</accession>
<keyword evidence="3" id="KW-1185">Reference proteome</keyword>
<evidence type="ECO:0000313" key="2">
    <source>
        <dbReference type="EMBL" id="MCP1674072.1"/>
    </source>
</evidence>
<organism evidence="2 3">
    <name type="scientific">Natronocella acetinitrilica</name>
    <dbReference type="NCBI Taxonomy" id="414046"/>
    <lineage>
        <taxon>Bacteria</taxon>
        <taxon>Pseudomonadati</taxon>
        <taxon>Pseudomonadota</taxon>
        <taxon>Gammaproteobacteria</taxon>
        <taxon>Chromatiales</taxon>
        <taxon>Ectothiorhodospiraceae</taxon>
        <taxon>Natronocella</taxon>
    </lineage>
</organism>
<keyword evidence="2" id="KW-0808">Transferase</keyword>